<dbReference type="RefSeq" id="WP_318783581.1">
    <property type="nucleotide sequence ID" value="NZ_JADBEB010000001.1"/>
</dbReference>
<proteinExistence type="predicted"/>
<keyword evidence="1" id="KW-0812">Transmembrane</keyword>
<feature type="transmembrane region" description="Helical" evidence="1">
    <location>
        <begin position="297"/>
        <end position="321"/>
    </location>
</feature>
<feature type="transmembrane region" description="Helical" evidence="1">
    <location>
        <begin position="119"/>
        <end position="152"/>
    </location>
</feature>
<sequence>MTTSPTGTAMRRAARGAARASERALAPDLARGVMLLLIVMSNTGFHLWAARHGATGWHPVDGSTVDTVVQFAMIVALDGRVYPLFAFLLGYGMMQLFLRQTAAGATDRAASSLLRRRSLWLVVFGSVHATLLLAGDIIGFYGVVSLVLGWLFLRRSGRTLLVAATIAVLLKVWFETDALGALLGGDLGAVGNSSTEPSTLAYAAGEENPLAAAQTRLTTWAIITAFGGFAWLTAAEFLFGFWAARHRVLEDPVRHLRLLRWTAALGVPVGLLGGLPLALAHVGWWDVPAAAIGEGGAISTLAWLTGLPGGLGYVALFGLMAHRLRTGGHGRPVVVAVGAVGKRSLSCYLAHSIMFAPVLSAWGFGLGAKLGSATMAAFAVGVWLITVVAAYAMERRGRTGPAEALLRRLVYGRRPQPVTTTPST</sequence>
<feature type="transmembrane region" description="Helical" evidence="1">
    <location>
        <begin position="263"/>
        <end position="285"/>
    </location>
</feature>
<feature type="transmembrane region" description="Helical" evidence="1">
    <location>
        <begin position="370"/>
        <end position="392"/>
    </location>
</feature>
<feature type="domain" description="DUF418" evidence="2">
    <location>
        <begin position="243"/>
        <end position="412"/>
    </location>
</feature>
<name>A0A927MBC3_9ACTN</name>
<keyword evidence="1" id="KW-0472">Membrane</keyword>
<keyword evidence="1" id="KW-1133">Transmembrane helix</keyword>
<evidence type="ECO:0000313" key="4">
    <source>
        <dbReference type="Proteomes" id="UP000649753"/>
    </source>
</evidence>
<evidence type="ECO:0000256" key="1">
    <source>
        <dbReference type="SAM" id="Phobius"/>
    </source>
</evidence>
<evidence type="ECO:0000313" key="3">
    <source>
        <dbReference type="EMBL" id="MBE1491437.1"/>
    </source>
</evidence>
<keyword evidence="4" id="KW-1185">Reference proteome</keyword>
<comment type="caution">
    <text evidence="3">The sequence shown here is derived from an EMBL/GenBank/DDBJ whole genome shotgun (WGS) entry which is preliminary data.</text>
</comment>
<dbReference type="EMBL" id="JADBEB010000001">
    <property type="protein sequence ID" value="MBE1491437.1"/>
    <property type="molecule type" value="Genomic_DNA"/>
</dbReference>
<dbReference type="Proteomes" id="UP000649753">
    <property type="component" value="Unassembled WGS sequence"/>
</dbReference>
<dbReference type="InterPro" id="IPR052529">
    <property type="entry name" value="Bact_Transport_Assoc"/>
</dbReference>
<organism evidence="3 4">
    <name type="scientific">Plantactinospora soyae</name>
    <dbReference type="NCBI Taxonomy" id="1544732"/>
    <lineage>
        <taxon>Bacteria</taxon>
        <taxon>Bacillati</taxon>
        <taxon>Actinomycetota</taxon>
        <taxon>Actinomycetes</taxon>
        <taxon>Micromonosporales</taxon>
        <taxon>Micromonosporaceae</taxon>
        <taxon>Plantactinospora</taxon>
    </lineage>
</organism>
<reference evidence="3" key="1">
    <citation type="submission" date="2020-10" db="EMBL/GenBank/DDBJ databases">
        <title>Sequencing the genomes of 1000 actinobacteria strains.</title>
        <authorList>
            <person name="Klenk H.-P."/>
        </authorList>
    </citation>
    <scope>NUCLEOTIDE SEQUENCE</scope>
    <source>
        <strain evidence="3">DSM 46832</strain>
    </source>
</reference>
<dbReference type="PANTHER" id="PTHR30590:SF2">
    <property type="entry name" value="INNER MEMBRANE PROTEIN"/>
    <property type="match status" value="1"/>
</dbReference>
<accession>A0A927MBC3</accession>
<dbReference type="PANTHER" id="PTHR30590">
    <property type="entry name" value="INNER MEMBRANE PROTEIN"/>
    <property type="match status" value="1"/>
</dbReference>
<protein>
    <submittedName>
        <fullName evidence="3">Membrane protein YeiB</fullName>
    </submittedName>
</protein>
<evidence type="ECO:0000259" key="2">
    <source>
        <dbReference type="Pfam" id="PF04235"/>
    </source>
</evidence>
<feature type="transmembrane region" description="Helical" evidence="1">
    <location>
        <begin position="345"/>
        <end position="364"/>
    </location>
</feature>
<feature type="transmembrane region" description="Helical" evidence="1">
    <location>
        <begin position="81"/>
        <end position="98"/>
    </location>
</feature>
<dbReference type="AlphaFoldDB" id="A0A927MBC3"/>
<dbReference type="Pfam" id="PF04235">
    <property type="entry name" value="DUF418"/>
    <property type="match status" value="1"/>
</dbReference>
<dbReference type="InterPro" id="IPR007349">
    <property type="entry name" value="DUF418"/>
</dbReference>
<feature type="transmembrane region" description="Helical" evidence="1">
    <location>
        <begin position="220"/>
        <end position="242"/>
    </location>
</feature>
<gene>
    <name evidence="3" type="ORF">H4W31_007075</name>
</gene>